<dbReference type="EMBL" id="CM023490">
    <property type="protein sequence ID" value="KAH6943671.1"/>
    <property type="molecule type" value="Genomic_DNA"/>
</dbReference>
<accession>A0ACB7TC22</accession>
<sequence length="105" mass="11002">MVIVITYLVNTGIVVNGIVVTNTLAITGAPVVNVVDRFAFSLIPSSLAVNTAGLILKLSYSIMTPSTLALRPSYSAAPSQSKPPTIKRASGAKEIVTRFVPGFPE</sequence>
<evidence type="ECO:0000313" key="2">
    <source>
        <dbReference type="Proteomes" id="UP000821845"/>
    </source>
</evidence>
<reference evidence="1" key="1">
    <citation type="submission" date="2020-05" db="EMBL/GenBank/DDBJ databases">
        <title>Large-scale comparative analyses of tick genomes elucidate their genetic diversity and vector capacities.</title>
        <authorList>
            <person name="Jia N."/>
            <person name="Wang J."/>
            <person name="Shi W."/>
            <person name="Du L."/>
            <person name="Sun Y."/>
            <person name="Zhan W."/>
            <person name="Jiang J."/>
            <person name="Wang Q."/>
            <person name="Zhang B."/>
            <person name="Ji P."/>
            <person name="Sakyi L.B."/>
            <person name="Cui X."/>
            <person name="Yuan T."/>
            <person name="Jiang B."/>
            <person name="Yang W."/>
            <person name="Lam T.T.-Y."/>
            <person name="Chang Q."/>
            <person name="Ding S."/>
            <person name="Wang X."/>
            <person name="Zhu J."/>
            <person name="Ruan X."/>
            <person name="Zhao L."/>
            <person name="Wei J."/>
            <person name="Que T."/>
            <person name="Du C."/>
            <person name="Cheng J."/>
            <person name="Dai P."/>
            <person name="Han X."/>
            <person name="Huang E."/>
            <person name="Gao Y."/>
            <person name="Liu J."/>
            <person name="Shao H."/>
            <person name="Ye R."/>
            <person name="Li L."/>
            <person name="Wei W."/>
            <person name="Wang X."/>
            <person name="Wang C."/>
            <person name="Yang T."/>
            <person name="Huo Q."/>
            <person name="Li W."/>
            <person name="Guo W."/>
            <person name="Chen H."/>
            <person name="Zhou L."/>
            <person name="Ni X."/>
            <person name="Tian J."/>
            <person name="Zhou Y."/>
            <person name="Sheng Y."/>
            <person name="Liu T."/>
            <person name="Pan Y."/>
            <person name="Xia L."/>
            <person name="Li J."/>
            <person name="Zhao F."/>
            <person name="Cao W."/>
        </authorList>
    </citation>
    <scope>NUCLEOTIDE SEQUENCE</scope>
    <source>
        <tissue evidence="1">Larvae</tissue>
    </source>
</reference>
<organism evidence="1 2">
    <name type="scientific">Hyalomma asiaticum</name>
    <name type="common">Tick</name>
    <dbReference type="NCBI Taxonomy" id="266040"/>
    <lineage>
        <taxon>Eukaryota</taxon>
        <taxon>Metazoa</taxon>
        <taxon>Ecdysozoa</taxon>
        <taxon>Arthropoda</taxon>
        <taxon>Chelicerata</taxon>
        <taxon>Arachnida</taxon>
        <taxon>Acari</taxon>
        <taxon>Parasitiformes</taxon>
        <taxon>Ixodida</taxon>
        <taxon>Ixodoidea</taxon>
        <taxon>Ixodidae</taxon>
        <taxon>Hyalomminae</taxon>
        <taxon>Hyalomma</taxon>
    </lineage>
</organism>
<keyword evidence="2" id="KW-1185">Reference proteome</keyword>
<evidence type="ECO:0000313" key="1">
    <source>
        <dbReference type="EMBL" id="KAH6943671.1"/>
    </source>
</evidence>
<protein>
    <submittedName>
        <fullName evidence="1">Uncharacterized protein</fullName>
    </submittedName>
</protein>
<proteinExistence type="predicted"/>
<comment type="caution">
    <text evidence="1">The sequence shown here is derived from an EMBL/GenBank/DDBJ whole genome shotgun (WGS) entry which is preliminary data.</text>
</comment>
<gene>
    <name evidence="1" type="ORF">HPB50_025063</name>
</gene>
<dbReference type="Proteomes" id="UP000821845">
    <property type="component" value="Chromosome 10"/>
</dbReference>
<name>A0ACB7TC22_HYAAI</name>